<evidence type="ECO:0008006" key="2">
    <source>
        <dbReference type="Google" id="ProtNLM"/>
    </source>
</evidence>
<gene>
    <name evidence="1" type="ORF">CDEB00056_LOCUS24278</name>
</gene>
<organism evidence="1">
    <name type="scientific">Chaetoceros debilis</name>
    <dbReference type="NCBI Taxonomy" id="122233"/>
    <lineage>
        <taxon>Eukaryota</taxon>
        <taxon>Sar</taxon>
        <taxon>Stramenopiles</taxon>
        <taxon>Ochrophyta</taxon>
        <taxon>Bacillariophyta</taxon>
        <taxon>Coscinodiscophyceae</taxon>
        <taxon>Chaetocerotophycidae</taxon>
        <taxon>Chaetocerotales</taxon>
        <taxon>Chaetocerotaceae</taxon>
        <taxon>Chaetoceros</taxon>
    </lineage>
</organism>
<sequence>MEGKKSQERVASNITPLSHSIVALSRAYHEYNPLFIETVHSLILLNGMDCIIGKSGVCEDKQTSEGLTTYVLPVSKCEVAGIIQYYQEKSNGTYQLVVDDGSGLLDCFGWEDPVISELFEGAKYFDDRRFKVGCFIRIRGEIRVQALKDKKSVQIDEGIICEGYTAIREVRIHSMEILHDFNAEAVHWLGCIQFRRRIGMKVSVEKGKELTKEEYGEILRVPILNGLETLHNLPQETRKRMISSSDLSLHNDSPIRHDNENRCFIKYFGRYCTCNISYKESLLYCHCLASREQLDPELSFRDTLLKRLLDLEMSNHTDSSLNFIREKCGGQKNCLLFRFRIAFQDEILKAVAKGVVSKTCDPTINLRRLYTKTFRHLRKDGILFLADEHEDVYMLLSKERVLVPSTVELKRISDVRSSPPTYLQSVPFAKIRLVRTIVENQKGKIGI</sequence>
<protein>
    <recommendedName>
        <fullName evidence="2">CST complex subunit Stn1 N-terminal domain-containing protein</fullName>
    </recommendedName>
</protein>
<dbReference type="EMBL" id="HBIO01031677">
    <property type="protein sequence ID" value="CAE0479424.1"/>
    <property type="molecule type" value="Transcribed_RNA"/>
</dbReference>
<dbReference type="Gene3D" id="2.40.50.140">
    <property type="entry name" value="Nucleic acid-binding proteins"/>
    <property type="match status" value="1"/>
</dbReference>
<dbReference type="AlphaFoldDB" id="A0A7S3QJF5"/>
<reference evidence="1" key="1">
    <citation type="submission" date="2021-01" db="EMBL/GenBank/DDBJ databases">
        <authorList>
            <person name="Corre E."/>
            <person name="Pelletier E."/>
            <person name="Niang G."/>
            <person name="Scheremetjew M."/>
            <person name="Finn R."/>
            <person name="Kale V."/>
            <person name="Holt S."/>
            <person name="Cochrane G."/>
            <person name="Meng A."/>
            <person name="Brown T."/>
            <person name="Cohen L."/>
        </authorList>
    </citation>
    <scope>NUCLEOTIDE SEQUENCE</scope>
    <source>
        <strain evidence="1">MM31A-1</strain>
    </source>
</reference>
<evidence type="ECO:0000313" key="1">
    <source>
        <dbReference type="EMBL" id="CAE0479424.1"/>
    </source>
</evidence>
<proteinExistence type="predicted"/>
<name>A0A7S3QJF5_9STRA</name>
<dbReference type="InterPro" id="IPR012340">
    <property type="entry name" value="NA-bd_OB-fold"/>
</dbReference>
<accession>A0A7S3QJF5</accession>